<keyword evidence="4" id="KW-1185">Reference proteome</keyword>
<evidence type="ECO:0000313" key="3">
    <source>
        <dbReference type="EMBL" id="MCY1719071.1"/>
    </source>
</evidence>
<dbReference type="SMART" id="SM01235">
    <property type="entry name" value="Haem_bd"/>
    <property type="match status" value="1"/>
</dbReference>
<dbReference type="InterPro" id="IPR025992">
    <property type="entry name" value="Haem-bd"/>
</dbReference>
<gene>
    <name evidence="3" type="ORF">OU798_01870</name>
</gene>
<proteinExistence type="predicted"/>
<feature type="transmembrane region" description="Helical" evidence="1">
    <location>
        <begin position="7"/>
        <end position="23"/>
    </location>
</feature>
<dbReference type="RefSeq" id="WP_343331408.1">
    <property type="nucleotide sequence ID" value="NZ_JAPOHD010000005.1"/>
</dbReference>
<keyword evidence="1" id="KW-0472">Membrane</keyword>
<dbReference type="AlphaFoldDB" id="A0A9X3J550"/>
<protein>
    <submittedName>
        <fullName evidence="3">Heme-binding domain-containing protein</fullName>
    </submittedName>
</protein>
<sequence>MRKIVRFLGIVLVIGFIAIQFFQPEKNNAPITENHIFRYEQVPEDIQTVINNACMDCHSNHTNYLWYHRITPVSWMVSKHVTNGKEELNFSEWGEMDVFEKITKLEEICQETERKTMPIKSYKVLHSEAKLTDEQISDICNWSTKLSEDLLAKAIESD</sequence>
<dbReference type="Proteomes" id="UP001145087">
    <property type="component" value="Unassembled WGS sequence"/>
</dbReference>
<dbReference type="EMBL" id="JAPOHD010000005">
    <property type="protein sequence ID" value="MCY1719071.1"/>
    <property type="molecule type" value="Genomic_DNA"/>
</dbReference>
<reference evidence="3" key="1">
    <citation type="submission" date="2022-11" db="EMBL/GenBank/DDBJ databases">
        <title>Marilongibacter aestuarii gen. nov., sp. nov., isolated from tidal flat sediment.</title>
        <authorList>
            <person name="Jiayan W."/>
        </authorList>
    </citation>
    <scope>NUCLEOTIDE SEQUENCE</scope>
    <source>
        <strain evidence="3">Z1-6</strain>
    </source>
</reference>
<keyword evidence="1" id="KW-0812">Transmembrane</keyword>
<evidence type="ECO:0000313" key="4">
    <source>
        <dbReference type="Proteomes" id="UP001145087"/>
    </source>
</evidence>
<keyword evidence="1" id="KW-1133">Transmembrane helix</keyword>
<organism evidence="3 4">
    <name type="scientific">Draconibacterium aestuarii</name>
    <dbReference type="NCBI Taxonomy" id="2998507"/>
    <lineage>
        <taxon>Bacteria</taxon>
        <taxon>Pseudomonadati</taxon>
        <taxon>Bacteroidota</taxon>
        <taxon>Bacteroidia</taxon>
        <taxon>Marinilabiliales</taxon>
        <taxon>Prolixibacteraceae</taxon>
        <taxon>Draconibacterium</taxon>
    </lineage>
</organism>
<dbReference type="Pfam" id="PF14376">
    <property type="entry name" value="Haem_bd"/>
    <property type="match status" value="1"/>
</dbReference>
<accession>A0A9X3J550</accession>
<feature type="domain" description="Haem-binding" evidence="2">
    <location>
        <begin position="13"/>
        <end position="147"/>
    </location>
</feature>
<comment type="caution">
    <text evidence="3">The sequence shown here is derived from an EMBL/GenBank/DDBJ whole genome shotgun (WGS) entry which is preliminary data.</text>
</comment>
<name>A0A9X3J550_9BACT</name>
<evidence type="ECO:0000256" key="1">
    <source>
        <dbReference type="SAM" id="Phobius"/>
    </source>
</evidence>
<evidence type="ECO:0000259" key="2">
    <source>
        <dbReference type="SMART" id="SM01235"/>
    </source>
</evidence>